<name>A0AC34GSY6_9BILA</name>
<dbReference type="Proteomes" id="UP000887579">
    <property type="component" value="Unplaced"/>
</dbReference>
<sequence length="67" mass="7285">MLLVLTAKLVYGLNSSFLPDDYDNDLTLKAAVEQNSSGTPDVFTLMKTNAANVICILEFAVNVVSYI</sequence>
<dbReference type="WBParaSite" id="ES5_v2.g7753.t1">
    <property type="protein sequence ID" value="ES5_v2.g7753.t1"/>
    <property type="gene ID" value="ES5_v2.g7753"/>
</dbReference>
<evidence type="ECO:0000313" key="1">
    <source>
        <dbReference type="Proteomes" id="UP000887579"/>
    </source>
</evidence>
<evidence type="ECO:0000313" key="2">
    <source>
        <dbReference type="WBParaSite" id="ES5_v2.g7753.t1"/>
    </source>
</evidence>
<proteinExistence type="predicted"/>
<reference evidence="2" key="1">
    <citation type="submission" date="2022-11" db="UniProtKB">
        <authorList>
            <consortium name="WormBaseParasite"/>
        </authorList>
    </citation>
    <scope>IDENTIFICATION</scope>
</reference>
<accession>A0AC34GSY6</accession>
<protein>
    <submittedName>
        <fullName evidence="2">Uncharacterized protein</fullName>
    </submittedName>
</protein>
<organism evidence="1 2">
    <name type="scientific">Panagrolaimus sp. ES5</name>
    <dbReference type="NCBI Taxonomy" id="591445"/>
    <lineage>
        <taxon>Eukaryota</taxon>
        <taxon>Metazoa</taxon>
        <taxon>Ecdysozoa</taxon>
        <taxon>Nematoda</taxon>
        <taxon>Chromadorea</taxon>
        <taxon>Rhabditida</taxon>
        <taxon>Tylenchina</taxon>
        <taxon>Panagrolaimomorpha</taxon>
        <taxon>Panagrolaimoidea</taxon>
        <taxon>Panagrolaimidae</taxon>
        <taxon>Panagrolaimus</taxon>
    </lineage>
</organism>